<dbReference type="VEuPathDB" id="CryptoDB:Cvel_27895"/>
<gene>
    <name evidence="1" type="ORF">Cvel_27895</name>
</gene>
<name>A0A0G4HIR6_9ALVE</name>
<dbReference type="EMBL" id="CDMZ01002789">
    <property type="protein sequence ID" value="CEM43904.1"/>
    <property type="molecule type" value="Genomic_DNA"/>
</dbReference>
<reference evidence="1" key="1">
    <citation type="submission" date="2014-11" db="EMBL/GenBank/DDBJ databases">
        <authorList>
            <person name="Otto D Thomas"/>
            <person name="Naeem Raeece"/>
        </authorList>
    </citation>
    <scope>NUCLEOTIDE SEQUENCE</scope>
</reference>
<organism evidence="1">
    <name type="scientific">Chromera velia CCMP2878</name>
    <dbReference type="NCBI Taxonomy" id="1169474"/>
    <lineage>
        <taxon>Eukaryota</taxon>
        <taxon>Sar</taxon>
        <taxon>Alveolata</taxon>
        <taxon>Colpodellida</taxon>
        <taxon>Chromeraceae</taxon>
        <taxon>Chromera</taxon>
    </lineage>
</organism>
<sequence length="80" mass="9465">MKLKNLDEQVKYLKLEKKYSTKLNMEQLQYNNHPRVLDFQDTIHAANCPFVPVEEKAHLNFSSGPLSYTKWHLLSECKEL</sequence>
<protein>
    <submittedName>
        <fullName evidence="1">Uncharacterized protein</fullName>
    </submittedName>
</protein>
<dbReference type="AlphaFoldDB" id="A0A0G4HIR6"/>
<accession>A0A0G4HIR6</accession>
<proteinExistence type="predicted"/>
<evidence type="ECO:0000313" key="1">
    <source>
        <dbReference type="EMBL" id="CEM43904.1"/>
    </source>
</evidence>